<gene>
    <name evidence="2" type="ORF">N0V89_008835</name>
</gene>
<protein>
    <submittedName>
        <fullName evidence="2">Uncharacterized protein</fullName>
    </submittedName>
</protein>
<feature type="region of interest" description="Disordered" evidence="1">
    <location>
        <begin position="122"/>
        <end position="145"/>
    </location>
</feature>
<dbReference type="AlphaFoldDB" id="A0A9W8XGG6"/>
<comment type="caution">
    <text evidence="2">The sequence shown here is derived from an EMBL/GenBank/DDBJ whole genome shotgun (WGS) entry which is preliminary data.</text>
</comment>
<keyword evidence="3" id="KW-1185">Reference proteome</keyword>
<reference evidence="2" key="1">
    <citation type="submission" date="2022-10" db="EMBL/GenBank/DDBJ databases">
        <title>Tapping the CABI collections for fungal endophytes: first genome assemblies for Collariella, Neodidymelliopsis, Ascochyta clinopodiicola, Didymella pomorum, Didymosphaeria variabile, Neocosmospora piperis and Neocucurbitaria cava.</title>
        <authorList>
            <person name="Hill R."/>
        </authorList>
    </citation>
    <scope>NUCLEOTIDE SEQUENCE</scope>
    <source>
        <strain evidence="2">IMI 356815</strain>
    </source>
</reference>
<dbReference type="OrthoDB" id="3769987at2759"/>
<sequence>MSTHQSPSTKAWPSMDPVTYGKATRQLIFDTSIASPKMTRYNHHIRRSLGFREKSGSGKGKPVFASARVETLYHELDRMAVNVLPNSSHKALKRAWQAQTYTDDVKHLLREHGGKIWSDPIEKRKLSSNPNSQLLTAGDPGASGDLLYEHERHRQL</sequence>
<dbReference type="EMBL" id="JAPEUX010000006">
    <property type="protein sequence ID" value="KAJ4350214.1"/>
    <property type="molecule type" value="Genomic_DNA"/>
</dbReference>
<dbReference type="RefSeq" id="XP_056069144.1">
    <property type="nucleotide sequence ID" value="XM_056217588.1"/>
</dbReference>
<name>A0A9W8XGG6_9PLEO</name>
<evidence type="ECO:0000256" key="1">
    <source>
        <dbReference type="SAM" id="MobiDB-lite"/>
    </source>
</evidence>
<evidence type="ECO:0000313" key="2">
    <source>
        <dbReference type="EMBL" id="KAJ4350214.1"/>
    </source>
</evidence>
<dbReference type="GeneID" id="80912365"/>
<evidence type="ECO:0000313" key="3">
    <source>
        <dbReference type="Proteomes" id="UP001140513"/>
    </source>
</evidence>
<organism evidence="2 3">
    <name type="scientific">Didymosphaeria variabile</name>
    <dbReference type="NCBI Taxonomy" id="1932322"/>
    <lineage>
        <taxon>Eukaryota</taxon>
        <taxon>Fungi</taxon>
        <taxon>Dikarya</taxon>
        <taxon>Ascomycota</taxon>
        <taxon>Pezizomycotina</taxon>
        <taxon>Dothideomycetes</taxon>
        <taxon>Pleosporomycetidae</taxon>
        <taxon>Pleosporales</taxon>
        <taxon>Massarineae</taxon>
        <taxon>Didymosphaeriaceae</taxon>
        <taxon>Didymosphaeria</taxon>
    </lineage>
</organism>
<dbReference type="Proteomes" id="UP001140513">
    <property type="component" value="Unassembled WGS sequence"/>
</dbReference>
<proteinExistence type="predicted"/>
<accession>A0A9W8XGG6</accession>